<evidence type="ECO:0000313" key="4">
    <source>
        <dbReference type="Proteomes" id="UP001500280"/>
    </source>
</evidence>
<accession>A0ABN2IFS1</accession>
<keyword evidence="4" id="KW-1185">Reference proteome</keyword>
<gene>
    <name evidence="3" type="ORF">GCM10009745_59620</name>
</gene>
<keyword evidence="2" id="KW-0812">Transmembrane</keyword>
<dbReference type="RefSeq" id="WP_344159048.1">
    <property type="nucleotide sequence ID" value="NZ_BAAANF010000019.1"/>
</dbReference>
<protein>
    <submittedName>
        <fullName evidence="3">Uncharacterized protein</fullName>
    </submittedName>
</protein>
<organism evidence="3 4">
    <name type="scientific">Kribbella yunnanensis</name>
    <dbReference type="NCBI Taxonomy" id="190194"/>
    <lineage>
        <taxon>Bacteria</taxon>
        <taxon>Bacillati</taxon>
        <taxon>Actinomycetota</taxon>
        <taxon>Actinomycetes</taxon>
        <taxon>Propionibacteriales</taxon>
        <taxon>Kribbellaceae</taxon>
        <taxon>Kribbella</taxon>
    </lineage>
</organism>
<dbReference type="Proteomes" id="UP001500280">
    <property type="component" value="Unassembled WGS sequence"/>
</dbReference>
<sequence length="256" mass="26927">MNKLDGQLPGLMARATDGLEPESVDLVERSLAQGVRLRRRRSTAAGVAAGGAVLVTMGLVVAGFQHFDHRGDAGPMVAGPPVASTKPTNTLSGLPSTQPTKIPKPKPGGPTLATLRSLLKAPGRTLSAPESWGSENDGFFAAASVVDDGKGKSQVQVLTQRMLLNRPVSCKDLPGCTMRPDGSTIRSQQLGQEGNGIISNFVEITRKDGRFIGLTSYNAAGEKDTKPTRTAPILSVAQLTELAESKLWTYPAKASK</sequence>
<feature type="compositionally biased region" description="Polar residues" evidence="1">
    <location>
        <begin position="85"/>
        <end position="94"/>
    </location>
</feature>
<feature type="transmembrane region" description="Helical" evidence="2">
    <location>
        <begin position="44"/>
        <end position="64"/>
    </location>
</feature>
<evidence type="ECO:0000313" key="3">
    <source>
        <dbReference type="EMBL" id="GAA1704183.1"/>
    </source>
</evidence>
<comment type="caution">
    <text evidence="3">The sequence shown here is derived from an EMBL/GenBank/DDBJ whole genome shotgun (WGS) entry which is preliminary data.</text>
</comment>
<name>A0ABN2IFS1_9ACTN</name>
<keyword evidence="2" id="KW-1133">Transmembrane helix</keyword>
<evidence type="ECO:0000256" key="2">
    <source>
        <dbReference type="SAM" id="Phobius"/>
    </source>
</evidence>
<feature type="region of interest" description="Disordered" evidence="1">
    <location>
        <begin position="75"/>
        <end position="108"/>
    </location>
</feature>
<keyword evidence="2" id="KW-0472">Membrane</keyword>
<dbReference type="EMBL" id="BAAANF010000019">
    <property type="protein sequence ID" value="GAA1704183.1"/>
    <property type="molecule type" value="Genomic_DNA"/>
</dbReference>
<evidence type="ECO:0000256" key="1">
    <source>
        <dbReference type="SAM" id="MobiDB-lite"/>
    </source>
</evidence>
<proteinExistence type="predicted"/>
<reference evidence="3 4" key="1">
    <citation type="journal article" date="2019" name="Int. J. Syst. Evol. Microbiol.">
        <title>The Global Catalogue of Microorganisms (GCM) 10K type strain sequencing project: providing services to taxonomists for standard genome sequencing and annotation.</title>
        <authorList>
            <consortium name="The Broad Institute Genomics Platform"/>
            <consortium name="The Broad Institute Genome Sequencing Center for Infectious Disease"/>
            <person name="Wu L."/>
            <person name="Ma J."/>
        </authorList>
    </citation>
    <scope>NUCLEOTIDE SEQUENCE [LARGE SCALE GENOMIC DNA]</scope>
    <source>
        <strain evidence="3 4">JCM 14307</strain>
    </source>
</reference>